<evidence type="ECO:0000313" key="2">
    <source>
        <dbReference type="Proteomes" id="UP000830375"/>
    </source>
</evidence>
<dbReference type="Proteomes" id="UP000830375">
    <property type="component" value="Unassembled WGS sequence"/>
</dbReference>
<evidence type="ECO:0000313" key="1">
    <source>
        <dbReference type="EMBL" id="KAI2644321.1"/>
    </source>
</evidence>
<dbReference type="Gene3D" id="3.30.70.270">
    <property type="match status" value="1"/>
</dbReference>
<dbReference type="SUPFAM" id="SSF56672">
    <property type="entry name" value="DNA/RNA polymerases"/>
    <property type="match status" value="1"/>
</dbReference>
<sequence length="486" mass="53224">MQCVSIRSFVIITIRLGYTIQFARRLPRFSSILFTSAQGKSAAVLQAEVTTLLPKGAIEPVPPAEMKKGFHSPYFIGDQGWFMAIDLKDVYFCVSILPRQFAFEGQAFQYKVLSFGLSLTPCVFTKIVEAALAPLREGCGPQPPSLNGTSGQLGKEQTLPGVEYLFSQCGIGLGCYDCTPLTGSCTVGAEVHESTQTQNSGSSKIFSEAPGTYGILNCGNIKSLRTTQSCRRFFLTTGLAPGFDQAQVVLFPSPAFTYRHLWYGLTKTLLGTDALAHSWPGDLCKHAFSPDLILGARTPVIDFSLAHSSEEGPPLPREGYNLAPMPRSLEAPFLVPGRDKKDFRDLPSTVVYVAAISANHKMVEGRLVGKHNLVIRVLRGAQRLNPPRLHFIPSWDLSVVLQALQRDPSEPLQSGCQCLEKTAQEIRAGRLSCHPETPAWIRAQVSTTPFRDQVVTLQAIPFQEGDPNLRRGTLSLNRGSPIGLWM</sequence>
<gene>
    <name evidence="1" type="ORF">H4Q32_025597</name>
</gene>
<dbReference type="EMBL" id="JACTAM010002562">
    <property type="protein sequence ID" value="KAI2644321.1"/>
    <property type="molecule type" value="Genomic_DNA"/>
</dbReference>
<dbReference type="InterPro" id="IPR043128">
    <property type="entry name" value="Rev_trsase/Diguanyl_cyclase"/>
</dbReference>
<dbReference type="Gene3D" id="3.10.10.10">
    <property type="entry name" value="HIV Type 1 Reverse Transcriptase, subunit A, domain 1"/>
    <property type="match status" value="1"/>
</dbReference>
<accession>A0ABQ8L3N4</accession>
<reference evidence="1 2" key="1">
    <citation type="submission" date="2022-01" db="EMBL/GenBank/DDBJ databases">
        <title>A high-quality chromosome-level genome assembly of rohu carp, Labeo rohita.</title>
        <authorList>
            <person name="Arick M.A. II"/>
            <person name="Hsu C.-Y."/>
            <person name="Magbanua Z."/>
            <person name="Pechanova O."/>
            <person name="Grover C."/>
            <person name="Miller E."/>
            <person name="Thrash A."/>
            <person name="Ezzel L."/>
            <person name="Alam S."/>
            <person name="Benzie J."/>
            <person name="Hamilton M."/>
            <person name="Karsi A."/>
            <person name="Lawrence M.L."/>
            <person name="Peterson D.G."/>
        </authorList>
    </citation>
    <scope>NUCLEOTIDE SEQUENCE [LARGE SCALE GENOMIC DNA]</scope>
    <source>
        <strain evidence="2">BAU-BD-2019</strain>
        <tissue evidence="1">Blood</tissue>
    </source>
</reference>
<dbReference type="InterPro" id="IPR043502">
    <property type="entry name" value="DNA/RNA_pol_sf"/>
</dbReference>
<protein>
    <submittedName>
        <fullName evidence="1">Gag-Pro-Pol polyprotein</fullName>
    </submittedName>
</protein>
<keyword evidence="2" id="KW-1185">Reference proteome</keyword>
<proteinExistence type="predicted"/>
<organism evidence="1 2">
    <name type="scientific">Labeo rohita</name>
    <name type="common">Indian major carp</name>
    <name type="synonym">Cyprinus rohita</name>
    <dbReference type="NCBI Taxonomy" id="84645"/>
    <lineage>
        <taxon>Eukaryota</taxon>
        <taxon>Metazoa</taxon>
        <taxon>Chordata</taxon>
        <taxon>Craniata</taxon>
        <taxon>Vertebrata</taxon>
        <taxon>Euteleostomi</taxon>
        <taxon>Actinopterygii</taxon>
        <taxon>Neopterygii</taxon>
        <taxon>Teleostei</taxon>
        <taxon>Ostariophysi</taxon>
        <taxon>Cypriniformes</taxon>
        <taxon>Cyprinidae</taxon>
        <taxon>Labeoninae</taxon>
        <taxon>Labeonini</taxon>
        <taxon>Labeo</taxon>
    </lineage>
</organism>
<comment type="caution">
    <text evidence="1">The sequence shown here is derived from an EMBL/GenBank/DDBJ whole genome shotgun (WGS) entry which is preliminary data.</text>
</comment>
<dbReference type="PANTHER" id="PTHR35617">
    <property type="entry name" value="PHAGE_INTEGRASE DOMAIN-CONTAINING PROTEIN"/>
    <property type="match status" value="1"/>
</dbReference>
<dbReference type="PANTHER" id="PTHR35617:SF3">
    <property type="entry name" value="CORE-BINDING (CB) DOMAIN-CONTAINING PROTEIN"/>
    <property type="match status" value="1"/>
</dbReference>
<name>A0ABQ8L3N4_LABRO</name>